<keyword evidence="2" id="KW-0812">Transmembrane</keyword>
<dbReference type="InterPro" id="IPR011990">
    <property type="entry name" value="TPR-like_helical_dom_sf"/>
</dbReference>
<dbReference type="PANTHER" id="PTHR28142:SF1">
    <property type="entry name" value="MITOCHONDRIAL INNER MEMBRANE I-AAA PROTEASE SUPERCOMPLEX SUBUNIT MGR3-RELATED"/>
    <property type="match status" value="1"/>
</dbReference>
<feature type="region of interest" description="Disordered" evidence="1">
    <location>
        <begin position="45"/>
        <end position="74"/>
    </location>
</feature>
<dbReference type="CDD" id="cd24145">
    <property type="entry name" value="Mgr3-like"/>
    <property type="match status" value="1"/>
</dbReference>
<dbReference type="AlphaFoldDB" id="S3BUI7"/>
<evidence type="ECO:0000313" key="4">
    <source>
        <dbReference type="Proteomes" id="UP000016923"/>
    </source>
</evidence>
<dbReference type="InterPro" id="IPR019734">
    <property type="entry name" value="TPR_rpt"/>
</dbReference>
<sequence>MAPASAYLRMRLPGPTSSRSVLASVSLRPSPCRKTPGIILQIQATQGFHHGSRPSRDVSRTGTPAQPQLSQLSHPSQFTVSISMLLQVRRQSTTPPGGDEAEKGIPQRRGNQAQVNTQRMPFFPLLLRIIRGSLRSLIMPFRGQTMRNLYKTNPEELILALAVLAAFVVVFAYLIRIYFTYFYSRQFTRYPPSVAKCLRRAIYFSNYNPDPKRALKNYKQALEECDALGLDPFSDDVLGIRIQLAAWLEQIENYEAAVKILELLLGDCKRWVDLMEKTIKDAGADVIKAGDDATLAARLPKPLTHGWLGTKKVVEPEDNDSKEAIGLDMETLWGRRSRILRKAIGISVKLGELYSDEHVLKGELAHERLLWSVDTALAEFRRRGAEGTKQGEGEWMSPKEMGASLESLGQSYETRSQFHLALPLFFQALRLCDEPCHSAVIMNNLAATFAQHPVAPPYETLVGSVIEKRPSGELPSYEEARKAYLETAQRWALNANQHANEPQGEARTLECDEACAASLCNLGDIAVLLGDLSEARTRFTQARAMSEKLEYPAGIKQADAGLSKLPSI</sequence>
<dbReference type="Gene3D" id="1.25.40.10">
    <property type="entry name" value="Tetratricopeptide repeat domain"/>
    <property type="match status" value="1"/>
</dbReference>
<feature type="region of interest" description="Disordered" evidence="1">
    <location>
        <begin position="91"/>
        <end position="113"/>
    </location>
</feature>
<dbReference type="STRING" id="1262450.S3BUI7"/>
<dbReference type="GO" id="GO:0031942">
    <property type="term" value="C:i-AAA complex"/>
    <property type="evidence" value="ECO:0007669"/>
    <property type="project" value="TreeGrafter"/>
</dbReference>
<name>S3BUI7_OPHP1</name>
<dbReference type="Proteomes" id="UP000016923">
    <property type="component" value="Unassembled WGS sequence"/>
</dbReference>
<keyword evidence="2" id="KW-0472">Membrane</keyword>
<dbReference type="InterPro" id="IPR040201">
    <property type="entry name" value="Mrg3-like"/>
</dbReference>
<evidence type="ECO:0000256" key="1">
    <source>
        <dbReference type="SAM" id="MobiDB-lite"/>
    </source>
</evidence>
<keyword evidence="4" id="KW-1185">Reference proteome</keyword>
<dbReference type="VEuPathDB" id="FungiDB:F503_00073"/>
<evidence type="ECO:0000256" key="2">
    <source>
        <dbReference type="SAM" id="Phobius"/>
    </source>
</evidence>
<dbReference type="EMBL" id="KE148158">
    <property type="protein sequence ID" value="EPE04919.1"/>
    <property type="molecule type" value="Genomic_DNA"/>
</dbReference>
<reference evidence="3 4" key="1">
    <citation type="journal article" date="2013" name="BMC Genomics">
        <title>The genome and transcriptome of the pine saprophyte Ophiostoma piceae, and a comparison with the bark beetle-associated pine pathogen Grosmannia clavigera.</title>
        <authorList>
            <person name="Haridas S."/>
            <person name="Wang Y."/>
            <person name="Lim L."/>
            <person name="Massoumi Alamouti S."/>
            <person name="Jackman S."/>
            <person name="Docking R."/>
            <person name="Robertson G."/>
            <person name="Birol I."/>
            <person name="Bohlmann J."/>
            <person name="Breuil C."/>
        </authorList>
    </citation>
    <scope>NUCLEOTIDE SEQUENCE [LARGE SCALE GENOMIC DNA]</scope>
    <source>
        <strain evidence="3 4">UAMH 11346</strain>
    </source>
</reference>
<proteinExistence type="predicted"/>
<dbReference type="GO" id="GO:0006515">
    <property type="term" value="P:protein quality control for misfolded or incompletely synthesized proteins"/>
    <property type="evidence" value="ECO:0007669"/>
    <property type="project" value="TreeGrafter"/>
</dbReference>
<feature type="transmembrane region" description="Helical" evidence="2">
    <location>
        <begin position="157"/>
        <end position="179"/>
    </location>
</feature>
<protein>
    <submittedName>
        <fullName evidence="3">Tpr domain containing protein</fullName>
    </submittedName>
</protein>
<dbReference type="GO" id="GO:0051787">
    <property type="term" value="F:misfolded protein binding"/>
    <property type="evidence" value="ECO:0007669"/>
    <property type="project" value="TreeGrafter"/>
</dbReference>
<dbReference type="eggNOG" id="ENOG502RZH4">
    <property type="taxonomic scope" value="Eukaryota"/>
</dbReference>
<accession>S3BUI7</accession>
<feature type="region of interest" description="Disordered" evidence="1">
    <location>
        <begin position="1"/>
        <end position="22"/>
    </location>
</feature>
<gene>
    <name evidence="3" type="ORF">F503_00073</name>
</gene>
<dbReference type="SMART" id="SM00028">
    <property type="entry name" value="TPR"/>
    <property type="match status" value="2"/>
</dbReference>
<dbReference type="SUPFAM" id="SSF48452">
    <property type="entry name" value="TPR-like"/>
    <property type="match status" value="1"/>
</dbReference>
<organism evidence="3 4">
    <name type="scientific">Ophiostoma piceae (strain UAMH 11346)</name>
    <name type="common">Sap stain fungus</name>
    <dbReference type="NCBI Taxonomy" id="1262450"/>
    <lineage>
        <taxon>Eukaryota</taxon>
        <taxon>Fungi</taxon>
        <taxon>Dikarya</taxon>
        <taxon>Ascomycota</taxon>
        <taxon>Pezizomycotina</taxon>
        <taxon>Sordariomycetes</taxon>
        <taxon>Sordariomycetidae</taxon>
        <taxon>Ophiostomatales</taxon>
        <taxon>Ophiostomataceae</taxon>
        <taxon>Ophiostoma</taxon>
    </lineage>
</organism>
<evidence type="ECO:0000313" key="3">
    <source>
        <dbReference type="EMBL" id="EPE04919.1"/>
    </source>
</evidence>
<dbReference type="OMA" id="QHANEPQ"/>
<dbReference type="PANTHER" id="PTHR28142">
    <property type="entry name" value="MITOCHONDRIAL INNER MEMBRANE I-AAA PROTEASE SUPERCOMPLEX SUBUNIT MGR3-RELATED"/>
    <property type="match status" value="1"/>
</dbReference>
<dbReference type="OrthoDB" id="10050400at2759"/>
<keyword evidence="2" id="KW-1133">Transmembrane helix</keyword>
<dbReference type="HOGENOM" id="CLU_027223_0_0_1"/>